<feature type="compositionally biased region" description="Polar residues" evidence="1">
    <location>
        <begin position="633"/>
        <end position="644"/>
    </location>
</feature>
<feature type="region of interest" description="Disordered" evidence="1">
    <location>
        <begin position="1874"/>
        <end position="1915"/>
    </location>
</feature>
<feature type="compositionally biased region" description="Basic residues" evidence="1">
    <location>
        <begin position="3090"/>
        <end position="3107"/>
    </location>
</feature>
<reference evidence="3 4" key="1">
    <citation type="journal article" date="2008" name="Nature">
        <title>The genome of Plasmodium knowlesi strain H, a zoonotic malaria parasite with host range from monkey to man.</title>
        <authorList>
            <person name="Pain A."/>
            <person name="Boehme U."/>
            <person name="Berry A.E."/>
            <person name="Mungall K."/>
            <person name="Finn R."/>
            <person name="Jackson A.P."/>
            <person name="Mourier T."/>
            <person name="Mistry J."/>
            <person name="Pasini E.M."/>
            <person name="Aslett M."/>
            <person name="Balasubrammaniam S."/>
            <person name="Borgwardt K."/>
            <person name="Brooks K."/>
            <person name="Carret C."/>
            <person name="Carver T.J."/>
            <person name="Cherevach I."/>
            <person name="Chillingworth T."/>
            <person name="Clarke T.G."/>
            <person name="Galinski M.R."/>
            <person name="Hall N."/>
            <person name="Harper D."/>
            <person name="Harris D."/>
            <person name="Hauser H."/>
            <person name="Ivens A."/>
            <person name="Janssen C.S."/>
            <person name="Keane T."/>
            <person name="Larke N."/>
            <person name="Lapp S."/>
            <person name="Marti M."/>
            <person name="Moule S."/>
            <person name="Meyer I.M."/>
            <person name="Ormond D."/>
            <person name="Peters N."/>
            <person name="Sanders M."/>
            <person name="Sanders S."/>
            <person name="Sergeant T.J."/>
            <person name="Simmonds M."/>
            <person name="Smith F."/>
            <person name="Squares R."/>
            <person name="Thurston S."/>
            <person name="Tivey A.R."/>
            <person name="Walker D."/>
            <person name="White B."/>
            <person name="Zuiderwijk E."/>
            <person name="Churcher C."/>
            <person name="Quail M.A."/>
            <person name="Cowman A.F."/>
            <person name="Turner C.M.R."/>
            <person name="Rajandream M.A."/>
            <person name="Kocken C.H.M."/>
            <person name="Thomas A.W."/>
            <person name="Newbold C.I."/>
            <person name="Barrell B.G."/>
            <person name="Berriman M."/>
        </authorList>
    </citation>
    <scope>NUCLEOTIDE SEQUENCE [LARGE SCALE GENOMIC DNA]</scope>
    <source>
        <strain evidence="3 4">H</strain>
    </source>
</reference>
<keyword evidence="4" id="KW-1185">Reference proteome</keyword>
<dbReference type="InParanoid" id="B3L8A9"/>
<dbReference type="Proteomes" id="UP000031513">
    <property type="component" value="Chromosome 12"/>
</dbReference>
<feature type="region of interest" description="Disordered" evidence="1">
    <location>
        <begin position="941"/>
        <end position="1067"/>
    </location>
</feature>
<feature type="compositionally biased region" description="Basic and acidic residues" evidence="1">
    <location>
        <begin position="473"/>
        <end position="482"/>
    </location>
</feature>
<evidence type="ECO:0000256" key="1">
    <source>
        <dbReference type="SAM" id="MobiDB-lite"/>
    </source>
</evidence>
<dbReference type="STRING" id="5851.B3L8A9"/>
<feature type="region of interest" description="Disordered" evidence="1">
    <location>
        <begin position="2997"/>
        <end position="3021"/>
    </location>
</feature>
<feature type="compositionally biased region" description="Acidic residues" evidence="1">
    <location>
        <begin position="946"/>
        <end position="971"/>
    </location>
</feature>
<accession>B3L8A9</accession>
<feature type="region of interest" description="Disordered" evidence="1">
    <location>
        <begin position="455"/>
        <end position="482"/>
    </location>
</feature>
<evidence type="ECO:0000313" key="3">
    <source>
        <dbReference type="EMBL" id="CAA9989850.1"/>
    </source>
</evidence>
<feature type="region of interest" description="Disordered" evidence="1">
    <location>
        <begin position="1984"/>
        <end position="2028"/>
    </location>
</feature>
<evidence type="ECO:0000313" key="4">
    <source>
        <dbReference type="Proteomes" id="UP000031513"/>
    </source>
</evidence>
<feature type="region of interest" description="Disordered" evidence="1">
    <location>
        <begin position="3045"/>
        <end position="3136"/>
    </location>
</feature>
<keyword evidence="2" id="KW-1133">Transmembrane helix</keyword>
<dbReference type="EMBL" id="AM910994">
    <property type="protein sequence ID" value="CAA9989850.1"/>
    <property type="molecule type" value="Genomic_DNA"/>
</dbReference>
<feature type="compositionally biased region" description="Basic and acidic residues" evidence="1">
    <location>
        <begin position="2689"/>
        <end position="2698"/>
    </location>
</feature>
<evidence type="ECO:0000256" key="2">
    <source>
        <dbReference type="SAM" id="Phobius"/>
    </source>
</evidence>
<protein>
    <submittedName>
        <fullName evidence="3">Uncharacterized protein</fullName>
    </submittedName>
</protein>
<feature type="compositionally biased region" description="Basic residues" evidence="1">
    <location>
        <begin position="2414"/>
        <end position="2423"/>
    </location>
</feature>
<dbReference type="HOGENOM" id="CLU_224254_0_0_1"/>
<feature type="compositionally biased region" description="Basic and acidic residues" evidence="1">
    <location>
        <begin position="2712"/>
        <end position="2727"/>
    </location>
</feature>
<dbReference type="OrthoDB" id="378516at2759"/>
<dbReference type="OMA" id="LIFGHYN"/>
<feature type="compositionally biased region" description="Polar residues" evidence="1">
    <location>
        <begin position="994"/>
        <end position="1007"/>
    </location>
</feature>
<feature type="compositionally biased region" description="Basic residues" evidence="1">
    <location>
        <begin position="1050"/>
        <end position="1066"/>
    </location>
</feature>
<feature type="compositionally biased region" description="Basic and acidic residues" evidence="1">
    <location>
        <begin position="1874"/>
        <end position="1910"/>
    </location>
</feature>
<organism evidence="3 4">
    <name type="scientific">Plasmodium knowlesi (strain H)</name>
    <dbReference type="NCBI Taxonomy" id="5851"/>
    <lineage>
        <taxon>Eukaryota</taxon>
        <taxon>Sar</taxon>
        <taxon>Alveolata</taxon>
        <taxon>Apicomplexa</taxon>
        <taxon>Aconoidasida</taxon>
        <taxon>Haemosporida</taxon>
        <taxon>Plasmodiidae</taxon>
        <taxon>Plasmodium</taxon>
        <taxon>Plasmodium (Plasmodium)</taxon>
    </lineage>
</organism>
<feature type="compositionally biased region" description="Basic and acidic residues" evidence="1">
    <location>
        <begin position="1806"/>
        <end position="1818"/>
    </location>
</feature>
<feature type="compositionally biased region" description="Basic and acidic residues" evidence="1">
    <location>
        <begin position="600"/>
        <end position="612"/>
    </location>
</feature>
<feature type="compositionally biased region" description="Basic and acidic residues" evidence="1">
    <location>
        <begin position="330"/>
        <end position="357"/>
    </location>
</feature>
<feature type="compositionally biased region" description="Acidic residues" evidence="1">
    <location>
        <begin position="2674"/>
        <end position="2688"/>
    </location>
</feature>
<feature type="region of interest" description="Disordered" evidence="1">
    <location>
        <begin position="310"/>
        <end position="398"/>
    </location>
</feature>
<feature type="compositionally biased region" description="Basic and acidic residues" evidence="1">
    <location>
        <begin position="2744"/>
        <end position="2755"/>
    </location>
</feature>
<feature type="compositionally biased region" description="Polar residues" evidence="1">
    <location>
        <begin position="2700"/>
        <end position="2711"/>
    </location>
</feature>
<dbReference type="FunCoup" id="B3L8A9">
    <property type="interactions" value="316"/>
</dbReference>
<dbReference type="KEGG" id="pkn:PKNH_1252500"/>
<feature type="transmembrane region" description="Helical" evidence="2">
    <location>
        <begin position="3169"/>
        <end position="3190"/>
    </location>
</feature>
<dbReference type="GeneID" id="7322199"/>
<dbReference type="RefSeq" id="XP_002259865.1">
    <property type="nucleotide sequence ID" value="XM_002259829.1"/>
</dbReference>
<feature type="region of interest" description="Disordered" evidence="1">
    <location>
        <begin position="1380"/>
        <end position="1404"/>
    </location>
</feature>
<feature type="region of interest" description="Disordered" evidence="1">
    <location>
        <begin position="1098"/>
        <end position="1120"/>
    </location>
</feature>
<dbReference type="VEuPathDB" id="PlasmoDB:PKNH_1252500"/>
<feature type="compositionally biased region" description="Polar residues" evidence="1">
    <location>
        <begin position="2652"/>
        <end position="2665"/>
    </location>
</feature>
<feature type="region of interest" description="Disordered" evidence="1">
    <location>
        <begin position="691"/>
        <end position="713"/>
    </location>
</feature>
<feature type="region of interest" description="Disordered" evidence="1">
    <location>
        <begin position="3373"/>
        <end position="3394"/>
    </location>
</feature>
<keyword evidence="2" id="KW-0812">Transmembrane</keyword>
<feature type="compositionally biased region" description="Basic and acidic residues" evidence="1">
    <location>
        <begin position="3080"/>
        <end position="3089"/>
    </location>
</feature>
<dbReference type="SUPFAM" id="SSF48371">
    <property type="entry name" value="ARM repeat"/>
    <property type="match status" value="1"/>
</dbReference>
<feature type="region of interest" description="Disordered" evidence="1">
    <location>
        <begin position="596"/>
        <end position="668"/>
    </location>
</feature>
<gene>
    <name evidence="3" type="ORF">PKNH_1252500</name>
</gene>
<feature type="region of interest" description="Disordered" evidence="1">
    <location>
        <begin position="1798"/>
        <end position="1818"/>
    </location>
</feature>
<dbReference type="InterPro" id="IPR016024">
    <property type="entry name" value="ARM-type_fold"/>
</dbReference>
<feature type="region of interest" description="Disordered" evidence="1">
    <location>
        <begin position="2394"/>
        <end position="2431"/>
    </location>
</feature>
<dbReference type="PhylomeDB" id="B3L8A9"/>
<proteinExistence type="predicted"/>
<name>B3L8A9_PLAKH</name>
<sequence length="3394" mass="396052">MFRSIIPTTVGLNNSKYVHANIDEEYDLSGSNDNAVRERNKIIDEVTSSKRILSASNSYNIQIDHLENCKTPEEIALKILKSQNFQNKRKYTHENHVLCEKKKQNKNAHINNERIIYSKNACPYGRYSSSSSLGRQTTQTSNVDNFSFYKDPPHGYMYNGGNYMYDRRFNRDVLPPRKSCNFHGFVDNSSRLCGTHRMQQRGFSNMHWCHKRCEEISSEPAILSSCNHIDQMVINEMDKMKLACKYQFSTFKKFDKIGMPPGRNNILSEPPLGLSRGMREACPGDTYAEEGDHDNAIDVEVVYDHLSTYNPPEDVATYEEPLKNPPSDHAQGEGKHMSKDPPDDTTNHLKCKDDKDSNSVSILGDTKEGDENVDPSQGEELVPDMPNQRSAKKEDGTISEWGEPTQVEQTEGTPNKVDKMDDMQIKEMEWKFVKLPRGECGKKLEEGIETGVKIGTEAEKEAIAEEDIDAEEERPQSDDPKEKVNRYIENDFEKNNQMMGTHDCNVSIHPRDNNTRWDQLEQHMDAFLSINSRDIHKNKKMKRIVTCLEGCLKNDKNMVYDEGRKVELVLEKISANVKEFLSKEICYRRGRKKDMALSVEEERKEESIHGEESGTYSNVENEQGTEEERDEFSQSGSDNTQNQADEADETVPQRESAPRSRSKGGSKVCNKGCNKVCNKGCNKGCSKDATHSNPHYAPHNGEKQRGANNSRSAKQPNEAVMIDLIYGHYNILLYLILLNFQCFKKYLDTEELNEQVLINLKINFKNVVLTLCQCEIKNRIIQFYHVHESYLVQLNWLYEKCLLYISDFYIYIEEYDTILVNLLDLCTLTLQTNYNVQNIIVKSCNLLLRLFRNKNRKKMKKYVLDEILSNINNINFRYNKLNFRNSHVNSTYIHLITFLLLKIADSFSHYEGDLKRKYFLDHQREGGIEVAVTKRKIHKNFHSETDNNDEDGDDSDVEVDCNNDEDDDDEYYPGKGPKEARNRSRRNARRMESDGQSDQSRSLSIFTSEDEGNSICSGEPPKSSEPKRERKKRITGKQKPNECKNQMNAKKGKRKYSLRKKKKTKRDPHYYYLGSSTHEYESDEKDHKITRKNVINKKKKKKKKNILTMEKKGNSKGAKNNVEKKINLIKNTYSGGEEGPSEESLNQYIMSKNFKRLNSVVNYILIEIIEKTLYQDNKNAKTILQSLFLDLIKCCDNPLFSISTLFVKNSIHIFFDIINNRHEGNIKETCLFILRYILKYTFNIYNYVNDSCFHLLYNLNQELCQNKFIKPFFQLDHFKEVKEDLSPSVCITGGNISRGKKKIVKGKRKKQQKQDVPCTNGGKDLPGEMIKLLRCCDEVQKKDQMLRCQQCESFYHKMCIYRDANKMKMQRNIPQEDITVDYNSLSQTGRDKQSKGEKKKSKYERLNDDATNHIENILHSSNVAEHYCDNCKVRNLIKAIIIREAQGNNTFLNSKFRKKKEKNKGFYCFEKFVNKLKAFVLYYYYIVAHLKCDKVIEGIDRNCNNVYSYILILHNDFFCVDGNQDEGIIKNVTKEKQKKKNKELPSMKGDISLNDEKSIRLEKFTQMLYHEYRHADRKDDESLDKCTSGHNFDIYINMVWRIQLYFSFYDYFFVALNQLFYILYENGNRNLRYYSISIINNIISDNYLYLKCKQTQNILMSCLTDNYPKVREYTLYIYYNFCKNFLEVEKLSIWFHFTGGITKLALSSAHSKDVQKEDNSIDVEKNTFEGRKILEAKKRFNHYHRKEPIDLNQYITDEIVDSIRRCSKDIKISIRIVSVKILKYILYFNVYAKRYSPEGAQTTSEEENHVGVQDRHESSPRNCIRDNLSIMNDLIERYVSTFDNETMKSAVLEIFIDIFFINIFTQAKQKMEKREDTPEVDFHSHEHSHERARERAHGEYANDQHDRGYASEESQSLGIEHDSTMHITIEKNIYTLFIHLLYVMKNKHNINIVSKMLSHMEKNVRVYDDRLDSVLRFLREDDQMGRSSGGYPRSGTNTGVPLGNSKPLAKNGYKNGQKRGRNFPTQRNCWTGKGASTNHLIGKKNADVSMNEYGEHDPPEDAETIVSQINEQSNLLKIKNSIYNIYLSSSYKYLKILKKKEVKYILQVWIHNLICLFIKSRRNSSLEKETKKIINIFNIIIEIMPSLFIRYMDFFYPYIYNNDVSKDVCELLSSIIPHCKLDLNLKFQFKRVHFNNSLLYHQNIFISRSYVQLLCTLHTYIFSDFFYFKTYIEESLIKLHKYKLCFLINNYVVQLNDFVREFQFMSQEEKERVRGKLGRAYAQTSQININSAEEGDSPKGENHPDNFFIYNLIDIPYEEFVNHLDQYKKHIFDIFCVTHTDVQNLDKYAWLISVMMEFININKIVVNDVYSEGVDLNTHVWLGDVEEVNRAYVKGANGKNPPNGEKAGGSNQYTKKKQQKVHHEKSDHDNQTKSVKYIKLSDIAKRVQIYSQGILYLEFMFNKEVDYINKWNTLKLKNEIITEIIRKKINTKKIEKFVHICNYKFYDLSLIVVNLIVDLFYISNDIKYKCFFLLCLSKILSNFYNSHFINDLKLRDVFFFCINSFNPILQKNFLYTLLQLIKTYEQFLNNKDNLLLAQTMNKGKCENQVQGGKSNIFIPPSQQQDKNSKRGKINTKPQRGQNDHHRIYIQGDSKTTHTTSRNNPMGNYPTIEPTNEEDNLPFDILDEGDGSRKGDIKSFHFNNPNISNNHGQGKENHQKEKIKREAIVEEDDTNKPHRSSHAKGQKEPNKGINKEEENDNSISYEPGNTLLMSSEQLTGSPNRGNQDNGHNNDIIHVLLVASLFAQKIMDLLSVNRFIYTDCSAEELYLIKNLGIQILGNLYKEGFIQGMKMCPSIFCLCFTPDIKLKCRSEKIINSILDKESYNFVNSLAECLQHMLFYLIENHYMFSNFDNHVFDDQGKTRQMRDTSDFLTGGTLLFNKMEQPFFQCLLDIYDRLTNKNLKMKYVKTVLKEIENACHLVLYDKVRSFIRDVGSKYNASTGRGTHGEGTRTNCSSRNGCNVNVSVRIPHVKDIYALIMRKYMPHSGSSDQSDDTRDNSSDSSVPKGTKGTRSRTSNGENHIHLEEKKSSKPRSKPNHKRMNRIKRTKKEEDTSSCSNSKSSEKSIDGDISDIGTSSEHSIDERNIIEKIKKKYKYLVHHQMNVDEFTYINYFLFLYIQILTYLLSYLNFTTYNEMALLIHDINKVYYIISSTVNITSEVDSPKCNQSYFHSIDEQIQEISHEDEMNPERESENFSRVNLNLCKIKCFAMVLLNSLTNHLVRHYQVDTSRLNELIEDDSAKENKIEEEIREEKKNVFNYYEYIYECIEIFVEDNAIVMEKHAKHNLNMHNLGTHNLNNDYINGLMNDGKNKKLAQKKKQREISRQRRLTLKKHP</sequence>
<feature type="region of interest" description="Disordered" evidence="1">
    <location>
        <begin position="2611"/>
        <end position="2767"/>
    </location>
</feature>
<keyword evidence="2" id="KW-0472">Membrane</keyword>